<dbReference type="Proteomes" id="UP000190888">
    <property type="component" value="Unassembled WGS sequence"/>
</dbReference>
<name>A0A1T4R4A8_9BACT</name>
<reference evidence="3 4" key="1">
    <citation type="submission" date="2017-02" db="EMBL/GenBank/DDBJ databases">
        <authorList>
            <person name="Peterson S.W."/>
        </authorList>
    </citation>
    <scope>NUCLEOTIDE SEQUENCE [LARGE SCALE GENOMIC DNA]</scope>
    <source>
        <strain evidence="3 4">DSM 22335</strain>
    </source>
</reference>
<evidence type="ECO:0000259" key="2">
    <source>
        <dbReference type="Pfam" id="PF18862"/>
    </source>
</evidence>
<organism evidence="3 4">
    <name type="scientific">Sediminibacterium ginsengisoli</name>
    <dbReference type="NCBI Taxonomy" id="413434"/>
    <lineage>
        <taxon>Bacteria</taxon>
        <taxon>Pseudomonadati</taxon>
        <taxon>Bacteroidota</taxon>
        <taxon>Chitinophagia</taxon>
        <taxon>Chitinophagales</taxon>
        <taxon>Chitinophagaceae</taxon>
        <taxon>Sediminibacterium</taxon>
    </lineage>
</organism>
<evidence type="ECO:0000259" key="1">
    <source>
        <dbReference type="Pfam" id="PF18739"/>
    </source>
</evidence>
<proteinExistence type="predicted"/>
<protein>
    <submittedName>
        <fullName evidence="3">Uncharacterized protein</fullName>
    </submittedName>
</protein>
<keyword evidence="4" id="KW-1185">Reference proteome</keyword>
<feature type="domain" description="Apea-like HEPN" evidence="1">
    <location>
        <begin position="331"/>
        <end position="425"/>
    </location>
</feature>
<dbReference type="EMBL" id="FUWH01000010">
    <property type="protein sequence ID" value="SKA10894.1"/>
    <property type="molecule type" value="Genomic_DNA"/>
</dbReference>
<dbReference type="AlphaFoldDB" id="A0A1T4R4A8"/>
<feature type="domain" description="ApeA N-terminal" evidence="2">
    <location>
        <begin position="27"/>
        <end position="296"/>
    </location>
</feature>
<accession>A0A1T4R4A8</accession>
<dbReference type="InterPro" id="IPR041223">
    <property type="entry name" value="ApeA_NTD"/>
</dbReference>
<gene>
    <name evidence="3" type="ORF">SAMN04488132_110130</name>
</gene>
<evidence type="ECO:0000313" key="4">
    <source>
        <dbReference type="Proteomes" id="UP000190888"/>
    </source>
</evidence>
<dbReference type="Pfam" id="PF18862">
    <property type="entry name" value="ApeA_NTD1"/>
    <property type="match status" value="1"/>
</dbReference>
<dbReference type="InterPro" id="IPR041229">
    <property type="entry name" value="HEPN_Apea"/>
</dbReference>
<sequence>MFALKGILIYLSLSNQKNEMHEKFTFKAKWWLPENDGKQEILGELQYEPNGNLIAILEGSLFGTTDIHKSDHNISLPVVHGISKEGHCISLFDVKAWEVGRTGWVTMELYPEFVLMSEHNYLAVPNMEIMNFNFCLNGFGAFFRGHENRLVPNHSEGGVISFDYKQPSAIEIIDDEECNIYFYFQYQYNGLSEVATDTFNFKERIYFNVHWNKQGRLDEFVQQLKFYGDFFRFFSQEILSFDHVNVFAKAIGDKKAGFRFIYKQPSQYVGVRPSTFHSLLTYNEVKLELSTIMRNWIKHKNYIAGGLSLYIQTKYVRFPTPAQLFLNLAFAIETFHKTFFGNNRKLYLSDRIDELIVENETILASYSLNKIEFAEKVNKQRNYLAHDHSAEDRSHITHEEYEAINTFLEIIFELSFLRLLGVSESLLQKMVKRNDNYQKIVANGI</sequence>
<dbReference type="Pfam" id="PF18739">
    <property type="entry name" value="HEPN_Apea"/>
    <property type="match status" value="1"/>
</dbReference>
<evidence type="ECO:0000313" key="3">
    <source>
        <dbReference type="EMBL" id="SKA10894.1"/>
    </source>
</evidence>
<dbReference type="RefSeq" id="WP_078832370.1">
    <property type="nucleotide sequence ID" value="NZ_FUWH01000010.1"/>
</dbReference>